<accession>A0A244CQT0</accession>
<evidence type="ECO:0000313" key="3">
    <source>
        <dbReference type="Proteomes" id="UP000194841"/>
    </source>
</evidence>
<evidence type="ECO:0000313" key="2">
    <source>
        <dbReference type="EMBL" id="OUL57846.1"/>
    </source>
</evidence>
<dbReference type="SUPFAM" id="SSF109604">
    <property type="entry name" value="HD-domain/PDEase-like"/>
    <property type="match status" value="1"/>
</dbReference>
<dbReference type="GO" id="GO:0008081">
    <property type="term" value="F:phosphoric diester hydrolase activity"/>
    <property type="evidence" value="ECO:0007669"/>
    <property type="project" value="UniProtKB-ARBA"/>
</dbReference>
<protein>
    <submittedName>
        <fullName evidence="2">Phosphohydrolase</fullName>
    </submittedName>
</protein>
<feature type="domain" description="HD-GYP" evidence="1">
    <location>
        <begin position="308"/>
        <end position="508"/>
    </location>
</feature>
<dbReference type="CDD" id="cd00077">
    <property type="entry name" value="HDc"/>
    <property type="match status" value="1"/>
</dbReference>
<dbReference type="InterPro" id="IPR037522">
    <property type="entry name" value="HD_GYP_dom"/>
</dbReference>
<dbReference type="RefSeq" id="WP_086744427.1">
    <property type="nucleotide sequence ID" value="NZ_MWPV01000003.1"/>
</dbReference>
<proteinExistence type="predicted"/>
<dbReference type="SMART" id="SM00065">
    <property type="entry name" value="GAF"/>
    <property type="match status" value="1"/>
</dbReference>
<dbReference type="PANTHER" id="PTHR43155:SF2">
    <property type="entry name" value="CYCLIC DI-GMP PHOSPHODIESTERASE PA4108"/>
    <property type="match status" value="1"/>
</dbReference>
<keyword evidence="2" id="KW-0378">Hydrolase</keyword>
<dbReference type="Proteomes" id="UP000194841">
    <property type="component" value="Unassembled WGS sequence"/>
</dbReference>
<evidence type="ECO:0000259" key="1">
    <source>
        <dbReference type="PROSITE" id="PS51832"/>
    </source>
</evidence>
<dbReference type="SMART" id="SM00471">
    <property type="entry name" value="HDc"/>
    <property type="match status" value="1"/>
</dbReference>
<name>A0A244CQT0_PSEDV</name>
<dbReference type="EMBL" id="MWPV01000003">
    <property type="protein sequence ID" value="OUL57846.1"/>
    <property type="molecule type" value="Genomic_DNA"/>
</dbReference>
<gene>
    <name evidence="2" type="ORF">B1199_12385</name>
</gene>
<dbReference type="OrthoDB" id="9764808at2"/>
<dbReference type="PANTHER" id="PTHR43155">
    <property type="entry name" value="CYCLIC DI-GMP PHOSPHODIESTERASE PA4108-RELATED"/>
    <property type="match status" value="1"/>
</dbReference>
<dbReference type="InterPro" id="IPR029016">
    <property type="entry name" value="GAF-like_dom_sf"/>
</dbReference>
<dbReference type="InterPro" id="IPR003607">
    <property type="entry name" value="HD/PDEase_dom"/>
</dbReference>
<dbReference type="Pfam" id="PF13487">
    <property type="entry name" value="HD_5"/>
    <property type="match status" value="1"/>
</dbReference>
<reference evidence="2 3" key="1">
    <citation type="submission" date="2017-02" db="EMBL/GenBank/DDBJ databases">
        <title>Pseudoalteromonas ulvae TC14 Genome.</title>
        <authorList>
            <person name="Molmeret M."/>
        </authorList>
    </citation>
    <scope>NUCLEOTIDE SEQUENCE [LARGE SCALE GENOMIC DNA]</scope>
    <source>
        <strain evidence="2">TC14</strain>
    </source>
</reference>
<dbReference type="SUPFAM" id="SSF55781">
    <property type="entry name" value="GAF domain-like"/>
    <property type="match status" value="1"/>
</dbReference>
<organism evidence="2 3">
    <name type="scientific">Pseudoalteromonas ulvae</name>
    <dbReference type="NCBI Taxonomy" id="107327"/>
    <lineage>
        <taxon>Bacteria</taxon>
        <taxon>Pseudomonadati</taxon>
        <taxon>Pseudomonadota</taxon>
        <taxon>Gammaproteobacteria</taxon>
        <taxon>Alteromonadales</taxon>
        <taxon>Pseudoalteromonadaceae</taxon>
        <taxon>Pseudoalteromonas</taxon>
    </lineage>
</organism>
<dbReference type="PROSITE" id="PS51832">
    <property type="entry name" value="HD_GYP"/>
    <property type="match status" value="1"/>
</dbReference>
<keyword evidence="3" id="KW-1185">Reference proteome</keyword>
<dbReference type="InterPro" id="IPR003018">
    <property type="entry name" value="GAF"/>
</dbReference>
<dbReference type="Gene3D" id="1.10.3210.10">
    <property type="entry name" value="Hypothetical protein af1432"/>
    <property type="match status" value="2"/>
</dbReference>
<dbReference type="Gene3D" id="3.30.450.40">
    <property type="match status" value="1"/>
</dbReference>
<sequence>MPLLNNKDALDELLALSYRLSTEKNTTKLLEDILLSAKALTHADGGTIYSIVDGQELKFETLLNDSLNLYMGGTSQTAIPFKNIPIYLDGEINKNALVSLAAATQKPIIIEDAYQACDHDMSGARAMDQRIGYRTKSVLTVPMQNHDGDINGVLQLINAQYLGQVVPFNQQEIDLVLSMTSLAAVALTNKQLITEMEVLFESLAKVIARAIDEKSPYTGGHCRRVPELTMMIAEAVNRTHHGPLAEFHLCEQEKSALNVAGWLHDCGKIATPEYVMDKATKLQTIFDRIDYLDAKLEIYAQQLELKALKEPELNIDLASALEQLAADRDFLKHTNLGSEFLPNESIERIEHLAKTYVITINGVEQSVFTDDELACLKIQRGTLTPEERTIINHHIDVTVMMLDSLPFPKHLKSVPEYACGHHEKMDGTGYPKGLTKDQMSAPARMMAIADIFEALTASDRPYKPGKTLKECLTIMGFMAKDQHIDADLFNIFIKEKVYLDYAKKFVPNIADEDIDENDIPNYTAPY</sequence>
<dbReference type="Pfam" id="PF01590">
    <property type="entry name" value="GAF"/>
    <property type="match status" value="1"/>
</dbReference>
<dbReference type="AlphaFoldDB" id="A0A244CQT0"/>
<comment type="caution">
    <text evidence="2">The sequence shown here is derived from an EMBL/GenBank/DDBJ whole genome shotgun (WGS) entry which is preliminary data.</text>
</comment>